<reference evidence="1" key="2">
    <citation type="journal article" date="2022" name="New Phytol.">
        <title>Evolutionary transition to the ectomycorrhizal habit in the genomes of a hyperdiverse lineage of mushroom-forming fungi.</title>
        <authorList>
            <person name="Looney B."/>
            <person name="Miyauchi S."/>
            <person name="Morin E."/>
            <person name="Drula E."/>
            <person name="Courty P.E."/>
            <person name="Kohler A."/>
            <person name="Kuo A."/>
            <person name="LaButti K."/>
            <person name="Pangilinan J."/>
            <person name="Lipzen A."/>
            <person name="Riley R."/>
            <person name="Andreopoulos W."/>
            <person name="He G."/>
            <person name="Johnson J."/>
            <person name="Nolan M."/>
            <person name="Tritt A."/>
            <person name="Barry K.W."/>
            <person name="Grigoriev I.V."/>
            <person name="Nagy L.G."/>
            <person name="Hibbett D."/>
            <person name="Henrissat B."/>
            <person name="Matheny P.B."/>
            <person name="Labbe J."/>
            <person name="Martin F.M."/>
        </authorList>
    </citation>
    <scope>NUCLEOTIDE SEQUENCE</scope>
    <source>
        <strain evidence="1">FP105234-sp</strain>
    </source>
</reference>
<name>A0ACB8RH22_9AGAM</name>
<dbReference type="Proteomes" id="UP000814033">
    <property type="component" value="Unassembled WGS sequence"/>
</dbReference>
<evidence type="ECO:0000313" key="1">
    <source>
        <dbReference type="EMBL" id="KAI0043393.1"/>
    </source>
</evidence>
<feature type="non-terminal residue" evidence="1">
    <location>
        <position position="1"/>
    </location>
</feature>
<evidence type="ECO:0000313" key="2">
    <source>
        <dbReference type="Proteomes" id="UP000814033"/>
    </source>
</evidence>
<accession>A0ACB8RH22</accession>
<protein>
    <submittedName>
        <fullName evidence="1">Uncharacterized protein</fullName>
    </submittedName>
</protein>
<proteinExistence type="predicted"/>
<comment type="caution">
    <text evidence="1">The sequence shown here is derived from an EMBL/GenBank/DDBJ whole genome shotgun (WGS) entry which is preliminary data.</text>
</comment>
<dbReference type="EMBL" id="MU276020">
    <property type="protein sequence ID" value="KAI0043393.1"/>
    <property type="molecule type" value="Genomic_DNA"/>
</dbReference>
<sequence length="128" mass="14151">GRLHAARTAGGPSAPKLPEQNYKGQGIDNVPCNGAHTLSSLVQPGTNIVPYWKRVVDAHMDDRRGRRHRKRLPVASSRGFDVAKRLRWRRAWGEKARRAQPASDPCAFLPSTPSTAAHEVTHFQPSAQ</sequence>
<reference evidence="1" key="1">
    <citation type="submission" date="2021-02" db="EMBL/GenBank/DDBJ databases">
        <authorList>
            <consortium name="DOE Joint Genome Institute"/>
            <person name="Ahrendt S."/>
            <person name="Looney B.P."/>
            <person name="Miyauchi S."/>
            <person name="Morin E."/>
            <person name="Drula E."/>
            <person name="Courty P.E."/>
            <person name="Chicoki N."/>
            <person name="Fauchery L."/>
            <person name="Kohler A."/>
            <person name="Kuo A."/>
            <person name="Labutti K."/>
            <person name="Pangilinan J."/>
            <person name="Lipzen A."/>
            <person name="Riley R."/>
            <person name="Andreopoulos W."/>
            <person name="He G."/>
            <person name="Johnson J."/>
            <person name="Barry K.W."/>
            <person name="Grigoriev I.V."/>
            <person name="Nagy L."/>
            <person name="Hibbett D."/>
            <person name="Henrissat B."/>
            <person name="Matheny P.B."/>
            <person name="Labbe J."/>
            <person name="Martin F."/>
        </authorList>
    </citation>
    <scope>NUCLEOTIDE SEQUENCE</scope>
    <source>
        <strain evidence="1">FP105234-sp</strain>
    </source>
</reference>
<gene>
    <name evidence="1" type="ORF">FA95DRAFT_1563366</name>
</gene>
<keyword evidence="2" id="KW-1185">Reference proteome</keyword>
<organism evidence="1 2">
    <name type="scientific">Auriscalpium vulgare</name>
    <dbReference type="NCBI Taxonomy" id="40419"/>
    <lineage>
        <taxon>Eukaryota</taxon>
        <taxon>Fungi</taxon>
        <taxon>Dikarya</taxon>
        <taxon>Basidiomycota</taxon>
        <taxon>Agaricomycotina</taxon>
        <taxon>Agaricomycetes</taxon>
        <taxon>Russulales</taxon>
        <taxon>Auriscalpiaceae</taxon>
        <taxon>Auriscalpium</taxon>
    </lineage>
</organism>